<evidence type="ECO:0000313" key="2">
    <source>
        <dbReference type="Proteomes" id="UP000593566"/>
    </source>
</evidence>
<dbReference type="AlphaFoldDB" id="A0A8H6CGZ1"/>
<reference evidence="1 2" key="1">
    <citation type="journal article" date="2020" name="Genomics">
        <title>Complete, high-quality genomes from long-read metagenomic sequencing of two wolf lichen thalli reveals enigmatic genome architecture.</title>
        <authorList>
            <person name="McKenzie S.K."/>
            <person name="Walston R.F."/>
            <person name="Allen J.L."/>
        </authorList>
    </citation>
    <scope>NUCLEOTIDE SEQUENCE [LARGE SCALE GENOMIC DNA]</scope>
    <source>
        <strain evidence="1">WasteWater1</strain>
    </source>
</reference>
<evidence type="ECO:0008006" key="3">
    <source>
        <dbReference type="Google" id="ProtNLM"/>
    </source>
</evidence>
<dbReference type="EMBL" id="JACCJB010000010">
    <property type="protein sequence ID" value="KAF6223363.1"/>
    <property type="molecule type" value="Genomic_DNA"/>
</dbReference>
<protein>
    <recommendedName>
        <fullName evidence="3">F-box domain-containing protein</fullName>
    </recommendedName>
</protein>
<comment type="caution">
    <text evidence="1">The sequence shown here is derived from an EMBL/GenBank/DDBJ whole genome shotgun (WGS) entry which is preliminary data.</text>
</comment>
<organism evidence="1 2">
    <name type="scientific">Letharia lupina</name>
    <dbReference type="NCBI Taxonomy" id="560253"/>
    <lineage>
        <taxon>Eukaryota</taxon>
        <taxon>Fungi</taxon>
        <taxon>Dikarya</taxon>
        <taxon>Ascomycota</taxon>
        <taxon>Pezizomycotina</taxon>
        <taxon>Lecanoromycetes</taxon>
        <taxon>OSLEUM clade</taxon>
        <taxon>Lecanoromycetidae</taxon>
        <taxon>Lecanorales</taxon>
        <taxon>Lecanorineae</taxon>
        <taxon>Parmeliaceae</taxon>
        <taxon>Letharia</taxon>
    </lineage>
</organism>
<gene>
    <name evidence="1" type="ORF">HO133_000205</name>
</gene>
<dbReference type="Proteomes" id="UP000593566">
    <property type="component" value="Unassembled WGS sequence"/>
</dbReference>
<keyword evidence="2" id="KW-1185">Reference proteome</keyword>
<proteinExistence type="predicted"/>
<dbReference type="GeneID" id="59328624"/>
<sequence length="389" mass="45010">MESTANGLEQAYQSRASALEILPSEIRVMILCHMPEVASLSSIVHASPKYHQAYLGAREEILHAITTRTLQKNDIGLLDPWTAIHAPQLGYHITHRVEIVTEYLERYAQGRMDGSRRRLALQDSLAILSLQRKFTSLIARYCKATFSRNPFTQSSDDDSLLPSRSELHRLYRALWRYEIYSNFFGPSIGPSQEAIIRELSIPGIELPDSAFSEKEIARNFFGLFPIHEVEEVACLQMYARDYYRSISWYYDQLVALGPQQLYKVMTAASENERESRIAEGEMAGRVDVSMRAALDAYERDVSWGTWQWKGRYGKFISERVPTIGWLWASSHGIQNTDFRLRRWGYVFWDQERLDGWGITEEKMVNWPDPRRILENTRTSDVRVGRSHCP</sequence>
<name>A0A8H6CGZ1_9LECA</name>
<evidence type="ECO:0000313" key="1">
    <source>
        <dbReference type="EMBL" id="KAF6223363.1"/>
    </source>
</evidence>
<dbReference type="RefSeq" id="XP_037152580.1">
    <property type="nucleotide sequence ID" value="XM_037291145.1"/>
</dbReference>
<accession>A0A8H6CGZ1</accession>